<dbReference type="EMBL" id="BGPR01248042">
    <property type="protein sequence ID" value="GBM32790.1"/>
    <property type="molecule type" value="Genomic_DNA"/>
</dbReference>
<evidence type="ECO:0000313" key="2">
    <source>
        <dbReference type="Proteomes" id="UP000499080"/>
    </source>
</evidence>
<feature type="non-terminal residue" evidence="1">
    <location>
        <position position="1"/>
    </location>
</feature>
<proteinExistence type="predicted"/>
<accession>A0A4Y2EU83</accession>
<reference evidence="1 2" key="1">
    <citation type="journal article" date="2019" name="Sci. Rep.">
        <title>Orb-weaving spider Araneus ventricosus genome elucidates the spidroin gene catalogue.</title>
        <authorList>
            <person name="Kono N."/>
            <person name="Nakamura H."/>
            <person name="Ohtoshi R."/>
            <person name="Moran D.A.P."/>
            <person name="Shinohara A."/>
            <person name="Yoshida Y."/>
            <person name="Fujiwara M."/>
            <person name="Mori M."/>
            <person name="Tomita M."/>
            <person name="Arakawa K."/>
        </authorList>
    </citation>
    <scope>NUCLEOTIDE SEQUENCE [LARGE SCALE GENOMIC DNA]</scope>
</reference>
<dbReference type="Proteomes" id="UP000499080">
    <property type="component" value="Unassembled WGS sequence"/>
</dbReference>
<comment type="caution">
    <text evidence="1">The sequence shown here is derived from an EMBL/GenBank/DDBJ whole genome shotgun (WGS) entry which is preliminary data.</text>
</comment>
<organism evidence="1 2">
    <name type="scientific">Araneus ventricosus</name>
    <name type="common">Orbweaver spider</name>
    <name type="synonym">Epeira ventricosa</name>
    <dbReference type="NCBI Taxonomy" id="182803"/>
    <lineage>
        <taxon>Eukaryota</taxon>
        <taxon>Metazoa</taxon>
        <taxon>Ecdysozoa</taxon>
        <taxon>Arthropoda</taxon>
        <taxon>Chelicerata</taxon>
        <taxon>Arachnida</taxon>
        <taxon>Araneae</taxon>
        <taxon>Araneomorphae</taxon>
        <taxon>Entelegynae</taxon>
        <taxon>Araneoidea</taxon>
        <taxon>Araneidae</taxon>
        <taxon>Araneus</taxon>
    </lineage>
</organism>
<gene>
    <name evidence="1" type="ORF">AVEN_114543_1</name>
</gene>
<dbReference type="AlphaFoldDB" id="A0A4Y2EU83"/>
<keyword evidence="2" id="KW-1185">Reference proteome</keyword>
<protein>
    <submittedName>
        <fullName evidence="1">Uncharacterized protein</fullName>
    </submittedName>
</protein>
<sequence length="55" mass="5919">VAYTSRTSLSACEVVSIYNKGVILDETTKLPTVFFQGKNALSKALFVGTVSVSYN</sequence>
<name>A0A4Y2EU83_ARAVE</name>
<evidence type="ECO:0000313" key="1">
    <source>
        <dbReference type="EMBL" id="GBM32790.1"/>
    </source>
</evidence>